<dbReference type="Proteomes" id="UP000563524">
    <property type="component" value="Unassembled WGS sequence"/>
</dbReference>
<protein>
    <submittedName>
        <fullName evidence="1">Uncharacterized protein</fullName>
    </submittedName>
</protein>
<evidence type="ECO:0000313" key="1">
    <source>
        <dbReference type="EMBL" id="MBB4660085.1"/>
    </source>
</evidence>
<evidence type="ECO:0000313" key="2">
    <source>
        <dbReference type="Proteomes" id="UP000563524"/>
    </source>
</evidence>
<gene>
    <name evidence="1" type="ORF">GGQ59_002629</name>
</gene>
<organism evidence="1 2">
    <name type="scientific">Parvularcula dongshanensis</name>
    <dbReference type="NCBI Taxonomy" id="1173995"/>
    <lineage>
        <taxon>Bacteria</taxon>
        <taxon>Pseudomonadati</taxon>
        <taxon>Pseudomonadota</taxon>
        <taxon>Alphaproteobacteria</taxon>
        <taxon>Parvularculales</taxon>
        <taxon>Parvularculaceae</taxon>
        <taxon>Parvularcula</taxon>
    </lineage>
</organism>
<sequence>MSKEDVVIQGFYLLWQYVPEQIVDSALEASPFPERESTVPCGNAVAGQQPLEGVRANDRFRLAPNVTMGAGGNTLDDANTFDVRRYEVYGITAPYEGMPSRNVFRKARKATGEEHSLNDTSLADATDPSVRLDVFTPGADRSVFGGTRPGLGR</sequence>
<comment type="caution">
    <text evidence="1">The sequence shown here is derived from an EMBL/GenBank/DDBJ whole genome shotgun (WGS) entry which is preliminary data.</text>
</comment>
<dbReference type="AlphaFoldDB" id="A0A840I6Z1"/>
<dbReference type="EMBL" id="JACHOB010000006">
    <property type="protein sequence ID" value="MBB4660085.1"/>
    <property type="molecule type" value="Genomic_DNA"/>
</dbReference>
<keyword evidence="2" id="KW-1185">Reference proteome</keyword>
<name>A0A840I6Z1_9PROT</name>
<accession>A0A840I6Z1</accession>
<reference evidence="1 2" key="1">
    <citation type="submission" date="2020-08" db="EMBL/GenBank/DDBJ databases">
        <title>Genomic Encyclopedia of Type Strains, Phase IV (KMG-IV): sequencing the most valuable type-strain genomes for metagenomic binning, comparative biology and taxonomic classification.</title>
        <authorList>
            <person name="Goeker M."/>
        </authorList>
    </citation>
    <scope>NUCLEOTIDE SEQUENCE [LARGE SCALE GENOMIC DNA]</scope>
    <source>
        <strain evidence="1 2">DSM 102850</strain>
    </source>
</reference>
<proteinExistence type="predicted"/>